<reference evidence="1 2" key="1">
    <citation type="submission" date="2009-09" db="EMBL/GenBank/DDBJ databases">
        <authorList>
            <person name="Weinstock G."/>
            <person name="Sodergren E."/>
            <person name="Clifton S."/>
            <person name="Fulton L."/>
            <person name="Fulton B."/>
            <person name="Courtney L."/>
            <person name="Fronick C."/>
            <person name="Harrison M."/>
            <person name="Strong C."/>
            <person name="Farmer C."/>
            <person name="Delahaunty K."/>
            <person name="Markovic C."/>
            <person name="Hall O."/>
            <person name="Minx P."/>
            <person name="Tomlinson C."/>
            <person name="Mitreva M."/>
            <person name="Nelson J."/>
            <person name="Hou S."/>
            <person name="Wollam A."/>
            <person name="Pepin K.H."/>
            <person name="Johnson M."/>
            <person name="Bhonagiri V."/>
            <person name="Nash W.E."/>
            <person name="Warren W."/>
            <person name="Chinwalla A."/>
            <person name="Mardis E.R."/>
            <person name="Wilson R.K."/>
        </authorList>
    </citation>
    <scope>NUCLEOTIDE SEQUENCE [LARGE SCALE GENOMIC DNA]</scope>
    <source>
        <strain evidence="2">ATCC 35185 / DSM 20758 / VPI D19B-28</strain>
    </source>
</reference>
<protein>
    <submittedName>
        <fullName evidence="1">Uncharacterized protein</fullName>
    </submittedName>
</protein>
<accession>C9LYM6</accession>
<evidence type="ECO:0000313" key="1">
    <source>
        <dbReference type="EMBL" id="EEX75976.1"/>
    </source>
</evidence>
<sequence length="68" mass="7998">MRQNLRTAGCPYDNAPRERYFNTLKNEELIFASAEMSSLPAVPWNILLIPHTIMYDRILITDIVRYLK</sequence>
<dbReference type="AlphaFoldDB" id="C9LYM6"/>
<dbReference type="EMBL" id="ACKP02000055">
    <property type="protein sequence ID" value="EEX75976.1"/>
    <property type="molecule type" value="Genomic_DNA"/>
</dbReference>
<dbReference type="Proteomes" id="UP000003505">
    <property type="component" value="Unassembled WGS sequence"/>
</dbReference>
<comment type="caution">
    <text evidence="1">The sequence shown here is derived from an EMBL/GenBank/DDBJ whole genome shotgun (WGS) entry which is preliminary data.</text>
</comment>
<name>C9LYM6_SELS3</name>
<proteinExistence type="predicted"/>
<organism evidence="1 2">
    <name type="scientific">Selenomonas sputigena (strain ATCC 35185 / DSM 20758 / CCUG 44933 / VPI D19B-28)</name>
    <dbReference type="NCBI Taxonomy" id="546271"/>
    <lineage>
        <taxon>Bacteria</taxon>
        <taxon>Bacillati</taxon>
        <taxon>Bacillota</taxon>
        <taxon>Negativicutes</taxon>
        <taxon>Selenomonadales</taxon>
        <taxon>Selenomonadaceae</taxon>
        <taxon>Selenomonas</taxon>
    </lineage>
</organism>
<gene>
    <name evidence="1" type="ORF">SELSPUOL_02587</name>
</gene>
<evidence type="ECO:0000313" key="2">
    <source>
        <dbReference type="Proteomes" id="UP000003505"/>
    </source>
</evidence>